<dbReference type="RefSeq" id="WP_072311296.1">
    <property type="nucleotide sequence ID" value="NZ_FPIW01000005.1"/>
</dbReference>
<keyword evidence="2" id="KW-0229">DNA integration</keyword>
<dbReference type="Gene3D" id="3.30.160.390">
    <property type="entry name" value="Integrase, DNA-binding domain"/>
    <property type="match status" value="1"/>
</dbReference>
<keyword evidence="3" id="KW-0238">DNA-binding</keyword>
<dbReference type="InterPro" id="IPR038488">
    <property type="entry name" value="Integrase_DNA-bd_sf"/>
</dbReference>
<dbReference type="CDD" id="cd00801">
    <property type="entry name" value="INT_P4_C"/>
    <property type="match status" value="1"/>
</dbReference>
<evidence type="ECO:0000313" key="6">
    <source>
        <dbReference type="EMBL" id="SFW23688.1"/>
    </source>
</evidence>
<dbReference type="SUPFAM" id="SSF56349">
    <property type="entry name" value="DNA breaking-rejoining enzymes"/>
    <property type="match status" value="1"/>
</dbReference>
<evidence type="ECO:0000259" key="5">
    <source>
        <dbReference type="PROSITE" id="PS51898"/>
    </source>
</evidence>
<dbReference type="InterPro" id="IPR050808">
    <property type="entry name" value="Phage_Integrase"/>
</dbReference>
<protein>
    <submittedName>
        <fullName evidence="6">Integrase</fullName>
    </submittedName>
</protein>
<reference evidence="7" key="1">
    <citation type="submission" date="2016-11" db="EMBL/GenBank/DDBJ databases">
        <authorList>
            <person name="Jaros S."/>
            <person name="Januszkiewicz K."/>
            <person name="Wedrychowicz H."/>
        </authorList>
    </citation>
    <scope>NUCLEOTIDE SEQUENCE [LARGE SCALE GENOMIC DNA]</scope>
    <source>
        <strain evidence="7">DSM 7057</strain>
    </source>
</reference>
<dbReference type="InterPro" id="IPR010998">
    <property type="entry name" value="Integrase_recombinase_N"/>
</dbReference>
<dbReference type="PANTHER" id="PTHR30629:SF2">
    <property type="entry name" value="PROPHAGE INTEGRASE INTS-RELATED"/>
    <property type="match status" value="1"/>
</dbReference>
<dbReference type="Pfam" id="PF00589">
    <property type="entry name" value="Phage_integrase"/>
    <property type="match status" value="1"/>
</dbReference>
<gene>
    <name evidence="6" type="ORF">SAMN02910291_00510</name>
</gene>
<dbReference type="GO" id="GO:0006310">
    <property type="term" value="P:DNA recombination"/>
    <property type="evidence" value="ECO:0007669"/>
    <property type="project" value="UniProtKB-KW"/>
</dbReference>
<dbReference type="Gene3D" id="1.10.150.130">
    <property type="match status" value="1"/>
</dbReference>
<evidence type="ECO:0000256" key="2">
    <source>
        <dbReference type="ARBA" id="ARBA00022908"/>
    </source>
</evidence>
<dbReference type="PANTHER" id="PTHR30629">
    <property type="entry name" value="PROPHAGE INTEGRASE"/>
    <property type="match status" value="1"/>
</dbReference>
<dbReference type="InterPro" id="IPR025166">
    <property type="entry name" value="Integrase_DNA_bind_dom"/>
</dbReference>
<dbReference type="InterPro" id="IPR053876">
    <property type="entry name" value="Phage_int_M"/>
</dbReference>
<sequence length="396" mass="44652">MAMTEKQIKAIQPEGKIRRYTDGRGLYLEVSPKGGKWWRFKYQFDSKEKRISLGVYPSVSLKEAREAAQAARELLRNGVDPSAAKRSPAPQAVLSFQSVAEEWFQKQLGLWTDAHTAKTKSRLTEKIYPSFGSMPIADVSPGVVLSFCRQIEFSISPYTAHALHGLVSRIFRFAVACDYVQSDPCRDLRGALAPFKEARMPAITDPVKVGELAVKIDTYDGMITTRCAMQLLLLCMCRTQEIRGMRWAEVDFEGGVWRIPSERMKMQREHLVPLSRQALEVLAQLRPVTGKFELVFPSYCRGRKDTPMGKNTINNALRTMGYKEGEIVGHGFRSAASTILNELGWNPDAIEAQLAHAPADRVRAAYNRAAYLDERRRMLQAWADHLDALKAKVARI</sequence>
<dbReference type="AlphaFoldDB" id="A0AA94L1C2"/>
<keyword evidence="4" id="KW-0233">DNA recombination</keyword>
<comment type="caution">
    <text evidence="6">The sequence shown here is derived from an EMBL/GenBank/DDBJ whole genome shotgun (WGS) entry which is preliminary data.</text>
</comment>
<evidence type="ECO:0000256" key="4">
    <source>
        <dbReference type="ARBA" id="ARBA00023172"/>
    </source>
</evidence>
<dbReference type="GO" id="GO:0003677">
    <property type="term" value="F:DNA binding"/>
    <property type="evidence" value="ECO:0007669"/>
    <property type="project" value="UniProtKB-KW"/>
</dbReference>
<dbReference type="Proteomes" id="UP000182680">
    <property type="component" value="Unassembled WGS sequence"/>
</dbReference>
<dbReference type="InterPro" id="IPR002104">
    <property type="entry name" value="Integrase_catalytic"/>
</dbReference>
<dbReference type="GO" id="GO:0015074">
    <property type="term" value="P:DNA integration"/>
    <property type="evidence" value="ECO:0007669"/>
    <property type="project" value="UniProtKB-KW"/>
</dbReference>
<name>A0AA94L1C2_DESDE</name>
<dbReference type="EMBL" id="FPIW01000005">
    <property type="protein sequence ID" value="SFW23688.1"/>
    <property type="molecule type" value="Genomic_DNA"/>
</dbReference>
<evidence type="ECO:0000256" key="1">
    <source>
        <dbReference type="ARBA" id="ARBA00008857"/>
    </source>
</evidence>
<feature type="domain" description="Tyr recombinase" evidence="5">
    <location>
        <begin position="199"/>
        <end position="379"/>
    </location>
</feature>
<evidence type="ECO:0000313" key="7">
    <source>
        <dbReference type="Proteomes" id="UP000182680"/>
    </source>
</evidence>
<dbReference type="InterPro" id="IPR013762">
    <property type="entry name" value="Integrase-like_cat_sf"/>
</dbReference>
<dbReference type="Gene3D" id="1.10.443.10">
    <property type="entry name" value="Intergrase catalytic core"/>
    <property type="match status" value="1"/>
</dbReference>
<comment type="similarity">
    <text evidence="1">Belongs to the 'phage' integrase family.</text>
</comment>
<proteinExistence type="inferred from homology"/>
<accession>A0AA94L1C2</accession>
<dbReference type="Pfam" id="PF13356">
    <property type="entry name" value="Arm-DNA-bind_3"/>
    <property type="match status" value="1"/>
</dbReference>
<dbReference type="Pfam" id="PF22022">
    <property type="entry name" value="Phage_int_M"/>
    <property type="match status" value="1"/>
</dbReference>
<evidence type="ECO:0000256" key="3">
    <source>
        <dbReference type="ARBA" id="ARBA00023125"/>
    </source>
</evidence>
<dbReference type="InterPro" id="IPR011010">
    <property type="entry name" value="DNA_brk_join_enz"/>
</dbReference>
<dbReference type="PROSITE" id="PS51898">
    <property type="entry name" value="TYR_RECOMBINASE"/>
    <property type="match status" value="1"/>
</dbReference>
<organism evidence="6 7">
    <name type="scientific">Desulfovibrio desulfuricans</name>
    <dbReference type="NCBI Taxonomy" id="876"/>
    <lineage>
        <taxon>Bacteria</taxon>
        <taxon>Pseudomonadati</taxon>
        <taxon>Thermodesulfobacteriota</taxon>
        <taxon>Desulfovibrionia</taxon>
        <taxon>Desulfovibrionales</taxon>
        <taxon>Desulfovibrionaceae</taxon>
        <taxon>Desulfovibrio</taxon>
    </lineage>
</organism>